<evidence type="ECO:0000313" key="15">
    <source>
        <dbReference type="EMBL" id="QDH16763.1"/>
    </source>
</evidence>
<dbReference type="PANTHER" id="PTHR35008:SF8">
    <property type="entry name" value="ALCOHOL DEHYDROGENASE CYTOCHROME C SUBUNIT"/>
    <property type="match status" value="1"/>
</dbReference>
<feature type="binding site" description="axial binding residue" evidence="10">
    <location>
        <position position="206"/>
    </location>
    <ligand>
        <name>heme c</name>
        <dbReference type="ChEBI" id="CHEBI:61717"/>
        <label>2</label>
    </ligand>
    <ligandPart>
        <name>Fe</name>
        <dbReference type="ChEBI" id="CHEBI:18248"/>
    </ligandPart>
</feature>
<evidence type="ECO:0000256" key="8">
    <source>
        <dbReference type="ARBA" id="ARBA00023136"/>
    </source>
</evidence>
<feature type="domain" description="PI-PLC Y-box" evidence="13">
    <location>
        <begin position="94"/>
        <end position="134"/>
    </location>
</feature>
<keyword evidence="7 10" id="KW-0408">Iron</keyword>
<feature type="binding site" description="covalent" evidence="9">
    <location>
        <position position="347"/>
    </location>
    <ligand>
        <name>heme c</name>
        <dbReference type="ChEBI" id="CHEBI:61717"/>
        <label>3</label>
    </ligand>
</feature>
<dbReference type="PANTHER" id="PTHR35008">
    <property type="entry name" value="BLL4482 PROTEIN-RELATED"/>
    <property type="match status" value="1"/>
</dbReference>
<evidence type="ECO:0000256" key="9">
    <source>
        <dbReference type="PIRSR" id="PIRSR000018-50"/>
    </source>
</evidence>
<dbReference type="EMBL" id="CP038141">
    <property type="protein sequence ID" value="QDH16763.1"/>
    <property type="molecule type" value="Genomic_DNA"/>
</dbReference>
<accession>A0A4Y6UGT6</accession>
<dbReference type="InterPro" id="IPR001711">
    <property type="entry name" value="PLipase_C_Pinositol-sp_Y"/>
</dbReference>
<dbReference type="Gene3D" id="1.10.760.10">
    <property type="entry name" value="Cytochrome c-like domain"/>
    <property type="match status" value="3"/>
</dbReference>
<dbReference type="GO" id="GO:0020037">
    <property type="term" value="F:heme binding"/>
    <property type="evidence" value="ECO:0007669"/>
    <property type="project" value="InterPro"/>
</dbReference>
<evidence type="ECO:0000256" key="5">
    <source>
        <dbReference type="ARBA" id="ARBA00022729"/>
    </source>
</evidence>
<protein>
    <submittedName>
        <fullName evidence="15">Cytochrome c</fullName>
    </submittedName>
</protein>
<dbReference type="KEGG" id="ssam:E3D00_03665"/>
<feature type="transmembrane region" description="Helical" evidence="11">
    <location>
        <begin position="456"/>
        <end position="475"/>
    </location>
</feature>
<keyword evidence="11" id="KW-1133">Transmembrane helix</keyword>
<feature type="domain" description="Cytochrome c" evidence="14">
    <location>
        <begin position="39"/>
        <end position="143"/>
    </location>
</feature>
<feature type="binding site" description="covalent" evidence="9">
    <location>
        <position position="344"/>
    </location>
    <ligand>
        <name>heme c</name>
        <dbReference type="ChEBI" id="CHEBI:61717"/>
        <label>3</label>
    </ligand>
</feature>
<evidence type="ECO:0000256" key="4">
    <source>
        <dbReference type="ARBA" id="ARBA00022723"/>
    </source>
</evidence>
<dbReference type="Pfam" id="PF00034">
    <property type="entry name" value="Cytochrom_C"/>
    <property type="match status" value="2"/>
</dbReference>
<keyword evidence="11" id="KW-0812">Transmembrane</keyword>
<evidence type="ECO:0000256" key="10">
    <source>
        <dbReference type="PIRSR" id="PIRSR000018-51"/>
    </source>
</evidence>
<keyword evidence="2" id="KW-1003">Cell membrane</keyword>
<organism evidence="15 16">
    <name type="scientific">Swingsia samuiensis</name>
    <dbReference type="NCBI Taxonomy" id="1293412"/>
    <lineage>
        <taxon>Bacteria</taxon>
        <taxon>Pseudomonadati</taxon>
        <taxon>Pseudomonadota</taxon>
        <taxon>Alphaproteobacteria</taxon>
        <taxon>Acetobacterales</taxon>
        <taxon>Acetobacteraceae</taxon>
        <taxon>Swingsia</taxon>
    </lineage>
</organism>
<feature type="binding site" description="axial binding residue" evidence="10">
    <location>
        <position position="57"/>
    </location>
    <ligand>
        <name>heme c</name>
        <dbReference type="ChEBI" id="CHEBI:61717"/>
        <label>1</label>
    </ligand>
    <ligandPart>
        <name>Fe</name>
        <dbReference type="ChEBI" id="CHEBI:18248"/>
    </ligandPart>
</feature>
<keyword evidence="4 10" id="KW-0479">Metal-binding</keyword>
<feature type="binding site" description="axial binding residue" evidence="10">
    <location>
        <position position="348"/>
    </location>
    <ligand>
        <name>heme c</name>
        <dbReference type="ChEBI" id="CHEBI:61717"/>
        <label>3</label>
    </ligand>
    <ligandPart>
        <name>Fe</name>
        <dbReference type="ChEBI" id="CHEBI:18248"/>
    </ligandPart>
</feature>
<dbReference type="RefSeq" id="WP_141460037.1">
    <property type="nucleotide sequence ID" value="NZ_CP038141.1"/>
</dbReference>
<comment type="subcellular location">
    <subcellularLocation>
        <location evidence="1">Cell membrane</location>
    </subcellularLocation>
</comment>
<feature type="binding site" description="covalent" evidence="9">
    <location>
        <position position="205"/>
    </location>
    <ligand>
        <name>heme c</name>
        <dbReference type="ChEBI" id="CHEBI:61717"/>
        <label>2</label>
    </ligand>
</feature>
<feature type="binding site" description="covalent" evidence="9">
    <location>
        <position position="53"/>
    </location>
    <ligand>
        <name>heme c</name>
        <dbReference type="ChEBI" id="CHEBI:61717"/>
        <label>1</label>
    </ligand>
</feature>
<evidence type="ECO:0000313" key="16">
    <source>
        <dbReference type="Proteomes" id="UP000316313"/>
    </source>
</evidence>
<dbReference type="PROSITE" id="PS50008">
    <property type="entry name" value="PIPLC_Y_DOMAIN"/>
    <property type="match status" value="1"/>
</dbReference>
<dbReference type="OrthoDB" id="9811281at2"/>
<dbReference type="GO" id="GO:0004435">
    <property type="term" value="F:phosphatidylinositol-4,5-bisphosphate phospholipase C activity"/>
    <property type="evidence" value="ECO:0007669"/>
    <property type="project" value="InterPro"/>
</dbReference>
<dbReference type="PIRSF" id="PIRSF000018">
    <property type="entry name" value="Mb_ADH_cyt_c"/>
    <property type="match status" value="1"/>
</dbReference>
<dbReference type="GO" id="GO:0009055">
    <property type="term" value="F:electron transfer activity"/>
    <property type="evidence" value="ECO:0007669"/>
    <property type="project" value="InterPro"/>
</dbReference>
<evidence type="ECO:0000256" key="12">
    <source>
        <dbReference type="SAM" id="SignalP"/>
    </source>
</evidence>
<feature type="signal peptide" evidence="12">
    <location>
        <begin position="1"/>
        <end position="26"/>
    </location>
</feature>
<keyword evidence="8 11" id="KW-0472">Membrane</keyword>
<dbReference type="SUPFAM" id="SSF46626">
    <property type="entry name" value="Cytochrome c"/>
    <property type="match status" value="3"/>
</dbReference>
<dbReference type="GO" id="GO:0005506">
    <property type="term" value="F:iron ion binding"/>
    <property type="evidence" value="ECO:0007669"/>
    <property type="project" value="InterPro"/>
</dbReference>
<keyword evidence="3 9" id="KW-0349">Heme</keyword>
<dbReference type="InterPro" id="IPR036909">
    <property type="entry name" value="Cyt_c-like_dom_sf"/>
</dbReference>
<sequence>MKYIFKRGLMAVLLGSCGMMGVSSYAQPTAPVPESAKHPSISRGHYLAIAADCAACHTNNKDGQFLAGGYAIASPMGNIYSTNITPSKKYGIGNYTLEQFTRVLREGVRADGSNLYPAMPYDAYSQLTDADIKSLYAYIMHEVPAVDEAAPQTKLPFPFSIRASLGVWKLIARNRDTPYVFDHSQSDDWNRGRYLVDQLAHCGECHTPRNFFLVSKQSQYLAGSDVGSWRAPNITSDPISGIGGWSDDDLFEYLKTGKIAHARAAGPMAEAVQHSLQYLPDRDISAMITFLRSVPPIRSSADTAANFNHGGHPSGYAVLSAFDRRANSTIDGVTDGAVLYEESCASCHQSNGRGTPDGQYPSLVGNTTTGQSDPTDLVASILYGVDRTVATHETLMPAFGAHALVQPLNDVQVASVADYVLSHFGNTRALVTPEFVHQIRTGGKPVAIAQLGRPSVMMSMAVAGIVLIILVIFGVRRLFRARRSL</sequence>
<evidence type="ECO:0000256" key="1">
    <source>
        <dbReference type="ARBA" id="ARBA00004236"/>
    </source>
</evidence>
<name>A0A4Y6UGT6_9PROT</name>
<evidence type="ECO:0000256" key="2">
    <source>
        <dbReference type="ARBA" id="ARBA00022475"/>
    </source>
</evidence>
<evidence type="ECO:0000256" key="11">
    <source>
        <dbReference type="SAM" id="Phobius"/>
    </source>
</evidence>
<evidence type="ECO:0000259" key="13">
    <source>
        <dbReference type="PROSITE" id="PS50008"/>
    </source>
</evidence>
<comment type="cofactor">
    <cofactor evidence="9">
        <name>heme c</name>
        <dbReference type="ChEBI" id="CHEBI:61717"/>
    </cofactor>
    <text evidence="9">Binds 3 heme c groups covalently per subunit.</text>
</comment>
<evidence type="ECO:0000259" key="14">
    <source>
        <dbReference type="PROSITE" id="PS51007"/>
    </source>
</evidence>
<evidence type="ECO:0000256" key="3">
    <source>
        <dbReference type="ARBA" id="ARBA00022617"/>
    </source>
</evidence>
<feature type="binding site" description="covalent" evidence="9">
    <location>
        <position position="56"/>
    </location>
    <ligand>
        <name>heme c</name>
        <dbReference type="ChEBI" id="CHEBI:61717"/>
        <label>1</label>
    </ligand>
</feature>
<keyword evidence="6" id="KW-0677">Repeat</keyword>
<feature type="binding site" description="covalent" evidence="9">
    <location>
        <position position="202"/>
    </location>
    <ligand>
        <name>heme c</name>
        <dbReference type="ChEBI" id="CHEBI:61717"/>
        <label>2</label>
    </ligand>
</feature>
<evidence type="ECO:0000256" key="7">
    <source>
        <dbReference type="ARBA" id="ARBA00023004"/>
    </source>
</evidence>
<proteinExistence type="predicted"/>
<dbReference type="GO" id="GO:0005886">
    <property type="term" value="C:plasma membrane"/>
    <property type="evidence" value="ECO:0007669"/>
    <property type="project" value="UniProtKB-SubCell"/>
</dbReference>
<dbReference type="Proteomes" id="UP000316313">
    <property type="component" value="Chromosome"/>
</dbReference>
<dbReference type="InterPro" id="IPR009056">
    <property type="entry name" value="Cyt_c-like_dom"/>
</dbReference>
<dbReference type="InterPro" id="IPR014353">
    <property type="entry name" value="Membr-bd_ADH_cyt_c"/>
</dbReference>
<dbReference type="AlphaFoldDB" id="A0A4Y6UGT6"/>
<dbReference type="GO" id="GO:0006629">
    <property type="term" value="P:lipid metabolic process"/>
    <property type="evidence" value="ECO:0007669"/>
    <property type="project" value="InterPro"/>
</dbReference>
<dbReference type="PROSITE" id="PS51007">
    <property type="entry name" value="CYTC"/>
    <property type="match status" value="3"/>
</dbReference>
<evidence type="ECO:0000256" key="6">
    <source>
        <dbReference type="ARBA" id="ARBA00022737"/>
    </source>
</evidence>
<feature type="domain" description="Cytochrome c" evidence="14">
    <location>
        <begin position="187"/>
        <end position="295"/>
    </location>
</feature>
<gene>
    <name evidence="15" type="ORF">E3D00_03665</name>
</gene>
<dbReference type="GO" id="GO:0035556">
    <property type="term" value="P:intracellular signal transduction"/>
    <property type="evidence" value="ECO:0007669"/>
    <property type="project" value="InterPro"/>
</dbReference>
<keyword evidence="16" id="KW-1185">Reference proteome</keyword>
<feature type="domain" description="Cytochrome c" evidence="14">
    <location>
        <begin position="331"/>
        <end position="424"/>
    </location>
</feature>
<feature type="chain" id="PRO_5021410333" evidence="12">
    <location>
        <begin position="27"/>
        <end position="485"/>
    </location>
</feature>
<dbReference type="InterPro" id="IPR051459">
    <property type="entry name" value="Cytochrome_c-type_DH"/>
</dbReference>
<keyword evidence="5 12" id="KW-0732">Signal</keyword>
<reference evidence="15 16" key="1">
    <citation type="submission" date="2019-03" db="EMBL/GenBank/DDBJ databases">
        <title>The complete genome sequence of Swingsia samuiensis NBRC107927(T).</title>
        <authorList>
            <person name="Chua K.-O."/>
            <person name="Chan K.-G."/>
            <person name="See-Too W.-S."/>
        </authorList>
    </citation>
    <scope>NUCLEOTIDE SEQUENCE [LARGE SCALE GENOMIC DNA]</scope>
    <source>
        <strain evidence="15 16">AH83</strain>
    </source>
</reference>
<dbReference type="GO" id="GO:0016614">
    <property type="term" value="F:oxidoreductase activity, acting on CH-OH group of donors"/>
    <property type="evidence" value="ECO:0007669"/>
    <property type="project" value="InterPro"/>
</dbReference>